<feature type="transmembrane region" description="Helical" evidence="2">
    <location>
        <begin position="279"/>
        <end position="298"/>
    </location>
</feature>
<evidence type="ECO:0000256" key="1">
    <source>
        <dbReference type="SAM" id="MobiDB-lite"/>
    </source>
</evidence>
<feature type="transmembrane region" description="Helical" evidence="2">
    <location>
        <begin position="155"/>
        <end position="176"/>
    </location>
</feature>
<dbReference type="SUPFAM" id="SSF103473">
    <property type="entry name" value="MFS general substrate transporter"/>
    <property type="match status" value="1"/>
</dbReference>
<dbReference type="OrthoDB" id="3717977at2"/>
<feature type="transmembrane region" description="Helical" evidence="2">
    <location>
        <begin position="419"/>
        <end position="442"/>
    </location>
</feature>
<keyword evidence="2" id="KW-0472">Membrane</keyword>
<feature type="transmembrane region" description="Helical" evidence="2">
    <location>
        <begin position="21"/>
        <end position="47"/>
    </location>
</feature>
<dbReference type="GO" id="GO:0015293">
    <property type="term" value="F:symporter activity"/>
    <property type="evidence" value="ECO:0007669"/>
    <property type="project" value="InterPro"/>
</dbReference>
<sequence length="486" mass="50681">MGAARGTRSDVPTHSRVPRGVVAGYAAGSVGTGGYGVLPGLVLAYYLTDTLGVAAAWASLVVIVPKIADVVIDPWIGAVSDRVARRRGTRTSVMLAGSITLPVLFVATFAAPVTGTGGAVWVLTFFLLAAVGFSLFQVPYIALPAELTDRYHERTRLVTVRVAVLALTILAVGAGGPAIRDLVGGRPGYLVMAVVIGSVICAGMLWASLGSARRARPPVRLPAATSLRDAYGDGVRALRDVRDFRALVVVFATQALAAAIMLAGAQYVATYVLGDESALTLLFVALVAPALLVMPWWYRFARHRGKVTALVLASSLFGLAAATLTFAVWSPGAWIYAAVAVAGLGYAGMQAFPLAMLPDVIEADARRRGAERGGVLAGVWTATETVGLAFGPAVFLAVLASTGFVSSGAGEQVTQSDTAVAGIALGFSILPAVLVALSLLALRGYHQREPGPDEDGHDEHGPDEDGHDEHGHDDHGHEEPEREYTE</sequence>
<name>A0A1G8CVT8_9NOCA</name>
<feature type="region of interest" description="Disordered" evidence="1">
    <location>
        <begin position="447"/>
        <end position="486"/>
    </location>
</feature>
<dbReference type="GO" id="GO:0008643">
    <property type="term" value="P:carbohydrate transport"/>
    <property type="evidence" value="ECO:0007669"/>
    <property type="project" value="InterPro"/>
</dbReference>
<dbReference type="RefSeq" id="WP_072737770.1">
    <property type="nucleotide sequence ID" value="NZ_CP048813.1"/>
</dbReference>
<feature type="transmembrane region" description="Helical" evidence="2">
    <location>
        <begin position="375"/>
        <end position="399"/>
    </location>
</feature>
<feature type="transmembrane region" description="Helical" evidence="2">
    <location>
        <begin position="53"/>
        <end position="72"/>
    </location>
</feature>
<feature type="transmembrane region" description="Helical" evidence="2">
    <location>
        <begin position="246"/>
        <end position="267"/>
    </location>
</feature>
<dbReference type="InterPro" id="IPR036259">
    <property type="entry name" value="MFS_trans_sf"/>
</dbReference>
<proteinExistence type="predicted"/>
<feature type="transmembrane region" description="Helical" evidence="2">
    <location>
        <begin position="119"/>
        <end position="143"/>
    </location>
</feature>
<dbReference type="PANTHER" id="PTHR11328">
    <property type="entry name" value="MAJOR FACILITATOR SUPERFAMILY DOMAIN-CONTAINING PROTEIN"/>
    <property type="match status" value="1"/>
</dbReference>
<dbReference type="Pfam" id="PF13347">
    <property type="entry name" value="MFS_2"/>
    <property type="match status" value="1"/>
</dbReference>
<keyword evidence="4" id="KW-1185">Reference proteome</keyword>
<evidence type="ECO:0000256" key="2">
    <source>
        <dbReference type="SAM" id="Phobius"/>
    </source>
</evidence>
<dbReference type="Gene3D" id="1.20.1250.20">
    <property type="entry name" value="MFS general substrate transporter like domains"/>
    <property type="match status" value="2"/>
</dbReference>
<accession>A0A1G8CVT8</accession>
<keyword evidence="2" id="KW-1133">Transmembrane helix</keyword>
<feature type="transmembrane region" description="Helical" evidence="2">
    <location>
        <begin position="310"/>
        <end position="329"/>
    </location>
</feature>
<feature type="transmembrane region" description="Helical" evidence="2">
    <location>
        <begin position="188"/>
        <end position="207"/>
    </location>
</feature>
<feature type="transmembrane region" description="Helical" evidence="2">
    <location>
        <begin position="93"/>
        <end position="113"/>
    </location>
</feature>
<feature type="compositionally biased region" description="Basic and acidic residues" evidence="1">
    <location>
        <begin position="457"/>
        <end position="486"/>
    </location>
</feature>
<feature type="transmembrane region" description="Helical" evidence="2">
    <location>
        <begin position="335"/>
        <end position="355"/>
    </location>
</feature>
<dbReference type="EMBL" id="FNDN01000002">
    <property type="protein sequence ID" value="SDH49598.1"/>
    <property type="molecule type" value="Genomic_DNA"/>
</dbReference>
<dbReference type="GO" id="GO:0005886">
    <property type="term" value="C:plasma membrane"/>
    <property type="evidence" value="ECO:0007669"/>
    <property type="project" value="TreeGrafter"/>
</dbReference>
<organism evidence="3 4">
    <name type="scientific">Rhodococcus triatomae</name>
    <dbReference type="NCBI Taxonomy" id="300028"/>
    <lineage>
        <taxon>Bacteria</taxon>
        <taxon>Bacillati</taxon>
        <taxon>Actinomycetota</taxon>
        <taxon>Actinomycetes</taxon>
        <taxon>Mycobacteriales</taxon>
        <taxon>Nocardiaceae</taxon>
        <taxon>Rhodococcus</taxon>
    </lineage>
</organism>
<evidence type="ECO:0000313" key="4">
    <source>
        <dbReference type="Proteomes" id="UP000183263"/>
    </source>
</evidence>
<dbReference type="Proteomes" id="UP000183263">
    <property type="component" value="Unassembled WGS sequence"/>
</dbReference>
<keyword evidence="2" id="KW-0812">Transmembrane</keyword>
<gene>
    <name evidence="3" type="ORF">SAMN05444695_102130</name>
</gene>
<protein>
    <submittedName>
        <fullName evidence="3">Na+/melibiose symporter</fullName>
    </submittedName>
</protein>
<dbReference type="AlphaFoldDB" id="A0A1G8CVT8"/>
<reference evidence="3 4" key="1">
    <citation type="submission" date="2016-10" db="EMBL/GenBank/DDBJ databases">
        <authorList>
            <person name="de Groot N.N."/>
        </authorList>
    </citation>
    <scope>NUCLEOTIDE SEQUENCE [LARGE SCALE GENOMIC DNA]</scope>
    <source>
        <strain evidence="3 4">DSM 44892</strain>
    </source>
</reference>
<evidence type="ECO:0000313" key="3">
    <source>
        <dbReference type="EMBL" id="SDH49598.1"/>
    </source>
</evidence>
<dbReference type="PANTHER" id="PTHR11328:SF24">
    <property type="entry name" value="MAJOR FACILITATOR SUPERFAMILY (MFS) PROFILE DOMAIN-CONTAINING PROTEIN"/>
    <property type="match status" value="1"/>
</dbReference>
<dbReference type="InterPro" id="IPR039672">
    <property type="entry name" value="MFS_2"/>
</dbReference>